<evidence type="ECO:0000256" key="9">
    <source>
        <dbReference type="ARBA" id="ARBA00023136"/>
    </source>
</evidence>
<keyword evidence="6 10" id="KW-1278">Translocase</keyword>
<evidence type="ECO:0000256" key="5">
    <source>
        <dbReference type="ARBA" id="ARBA00022692"/>
    </source>
</evidence>
<dbReference type="PANTHER" id="PTHR30578">
    <property type="entry name" value="ELECTRON TRANSPORT COMPLEX PROTEIN RNFD"/>
    <property type="match status" value="1"/>
</dbReference>
<sequence>MNIPYICNTYNVRKIMFLVVLACFPGFLVELYFFGWDVLIQLFYFSSISLLFEFIALKLGSKDIKNHLFDNSSFVSSILLSLSIPPLLPLWIIFIGSFFSIIVSKHLYGGLGQNIFNPAMIGYVVLLISFPLYINSWHKNNNDHCTILVKQKERNNNLKICPEFFTEATPLDNFKTKSHFDHRYQEKLIIKNDKTVISSCLYINIGFLLGGLYLLYKKIICWRIPFSFLTVFTILSSISYFLSKSFFLSPLFHVFSGGTMMCAFFIATDPVTTASTNLGKVIFAGIIGILTWLIRNYSDYPDGVAFAVLFSNMLVPLIDHFIKTPGYGHKNI</sequence>
<reference evidence="11 12" key="1">
    <citation type="submission" date="2018-04" db="EMBL/GenBank/DDBJ databases">
        <title>Genome sequence of Buchnera aphidicola from Melaphis sacchari.</title>
        <authorList>
            <person name="Geib S.M."/>
            <person name="Palmer N.A."/>
            <person name="Sattler S.E."/>
            <person name="Sarath G."/>
        </authorList>
    </citation>
    <scope>NUCLEOTIDE SEQUENCE [LARGE SCALE GENOMIC DNA]</scope>
    <source>
        <strain evidence="11 12">LSU</strain>
    </source>
</reference>
<evidence type="ECO:0000313" key="11">
    <source>
        <dbReference type="EMBL" id="AWH90649.1"/>
    </source>
</evidence>
<feature type="transmembrane region" description="Helical" evidence="10">
    <location>
        <begin position="15"/>
        <end position="35"/>
    </location>
</feature>
<dbReference type="Proteomes" id="UP000244884">
    <property type="component" value="Chromosome"/>
</dbReference>
<evidence type="ECO:0000256" key="3">
    <source>
        <dbReference type="ARBA" id="ARBA00022630"/>
    </source>
</evidence>
<comment type="function">
    <text evidence="10">Part of a membrane-bound complex that couples electron transfer with translocation of ions across the membrane.</text>
</comment>
<evidence type="ECO:0000256" key="6">
    <source>
        <dbReference type="ARBA" id="ARBA00022967"/>
    </source>
</evidence>
<dbReference type="AlphaFoldDB" id="A0A2U8DFR5"/>
<evidence type="ECO:0000256" key="4">
    <source>
        <dbReference type="ARBA" id="ARBA00022643"/>
    </source>
</evidence>
<evidence type="ECO:0000313" key="12">
    <source>
        <dbReference type="Proteomes" id="UP000244884"/>
    </source>
</evidence>
<dbReference type="RefSeq" id="WP_158341425.1">
    <property type="nucleotide sequence ID" value="NZ_CP029161.1"/>
</dbReference>
<evidence type="ECO:0000256" key="7">
    <source>
        <dbReference type="ARBA" id="ARBA00022982"/>
    </source>
</evidence>
<feature type="transmembrane region" description="Helical" evidence="10">
    <location>
        <begin position="42"/>
        <end position="59"/>
    </location>
</feature>
<dbReference type="GO" id="GO:0022900">
    <property type="term" value="P:electron transport chain"/>
    <property type="evidence" value="ECO:0007669"/>
    <property type="project" value="UniProtKB-UniRule"/>
</dbReference>
<keyword evidence="10" id="KW-0997">Cell inner membrane</keyword>
<dbReference type="EMBL" id="CP029161">
    <property type="protein sequence ID" value="AWH90649.1"/>
    <property type="molecule type" value="Genomic_DNA"/>
</dbReference>
<dbReference type="Pfam" id="PF03116">
    <property type="entry name" value="NQR2_RnfD_RnfE"/>
    <property type="match status" value="1"/>
</dbReference>
<evidence type="ECO:0000256" key="2">
    <source>
        <dbReference type="ARBA" id="ARBA00022553"/>
    </source>
</evidence>
<evidence type="ECO:0000256" key="10">
    <source>
        <dbReference type="HAMAP-Rule" id="MF_00462"/>
    </source>
</evidence>
<keyword evidence="8 10" id="KW-1133">Transmembrane helix</keyword>
<proteinExistence type="inferred from homology"/>
<comment type="cofactor">
    <cofactor evidence="10">
        <name>FMN</name>
        <dbReference type="ChEBI" id="CHEBI:58210"/>
    </cofactor>
</comment>
<keyword evidence="5 10" id="KW-0812">Transmembrane</keyword>
<feature type="modified residue" description="FMN phosphoryl threonine" evidence="10">
    <location>
        <position position="169"/>
    </location>
</feature>
<comment type="subunit">
    <text evidence="10">The complex is composed of six subunits: RnfA, RnfB, RnfC, RnfD, RnfE and RnfG.</text>
</comment>
<accession>A0A2U8DFR5</accession>
<feature type="transmembrane region" description="Helical" evidence="10">
    <location>
        <begin position="222"/>
        <end position="241"/>
    </location>
</feature>
<feature type="transmembrane region" description="Helical" evidence="10">
    <location>
        <begin position="278"/>
        <end position="297"/>
    </location>
</feature>
<feature type="transmembrane region" description="Helical" evidence="10">
    <location>
        <begin position="196"/>
        <end position="215"/>
    </location>
</feature>
<feature type="transmembrane region" description="Helical" evidence="10">
    <location>
        <begin position="115"/>
        <end position="134"/>
    </location>
</feature>
<protein>
    <recommendedName>
        <fullName evidence="10">Ion-translocating oxidoreductase complex subunit D</fullName>
        <ecNumber evidence="10">7.-.-.-</ecNumber>
    </recommendedName>
    <alternativeName>
        <fullName evidence="10">Rnf electron transport complex subunit D</fullName>
    </alternativeName>
</protein>
<comment type="subcellular location">
    <subcellularLocation>
        <location evidence="10">Cell inner membrane</location>
        <topology evidence="10">Multi-pass membrane protein</topology>
    </subcellularLocation>
</comment>
<dbReference type="OrthoDB" id="9776359at2"/>
<dbReference type="NCBIfam" id="TIGR01946">
    <property type="entry name" value="rnfD"/>
    <property type="match status" value="1"/>
</dbReference>
<gene>
    <name evidence="10" type="primary">rnfD</name>
    <name evidence="11" type="ORF">DD681_02465</name>
</gene>
<feature type="transmembrane region" description="Helical" evidence="10">
    <location>
        <begin position="79"/>
        <end position="103"/>
    </location>
</feature>
<feature type="transmembrane region" description="Helical" evidence="10">
    <location>
        <begin position="303"/>
        <end position="322"/>
    </location>
</feature>
<dbReference type="InterPro" id="IPR004338">
    <property type="entry name" value="NqrB/RnfD"/>
</dbReference>
<dbReference type="PANTHER" id="PTHR30578:SF0">
    <property type="entry name" value="ION-TRANSLOCATING OXIDOREDUCTASE COMPLEX SUBUNIT D"/>
    <property type="match status" value="1"/>
</dbReference>
<keyword evidence="9 10" id="KW-0472">Membrane</keyword>
<keyword evidence="2 10" id="KW-0597">Phosphoprotein</keyword>
<keyword evidence="3 10" id="KW-0285">Flavoprotein</keyword>
<dbReference type="GO" id="GO:0055085">
    <property type="term" value="P:transmembrane transport"/>
    <property type="evidence" value="ECO:0007669"/>
    <property type="project" value="InterPro"/>
</dbReference>
<dbReference type="HAMAP" id="MF_00462">
    <property type="entry name" value="RsxD_RnfD"/>
    <property type="match status" value="1"/>
</dbReference>
<comment type="similarity">
    <text evidence="10">Belongs to the NqrB/RnfD family.</text>
</comment>
<keyword evidence="10" id="KW-1003">Cell membrane</keyword>
<dbReference type="GO" id="GO:0005886">
    <property type="term" value="C:plasma membrane"/>
    <property type="evidence" value="ECO:0007669"/>
    <property type="project" value="UniProtKB-SubCell"/>
</dbReference>
<keyword evidence="1 10" id="KW-0813">Transport</keyword>
<evidence type="ECO:0000256" key="8">
    <source>
        <dbReference type="ARBA" id="ARBA00022989"/>
    </source>
</evidence>
<feature type="transmembrane region" description="Helical" evidence="10">
    <location>
        <begin position="247"/>
        <end position="266"/>
    </location>
</feature>
<name>A0A2U8DFR5_9GAMM</name>
<keyword evidence="7 10" id="KW-0249">Electron transport</keyword>
<dbReference type="EC" id="7.-.-.-" evidence="10"/>
<evidence type="ECO:0000256" key="1">
    <source>
        <dbReference type="ARBA" id="ARBA00022448"/>
    </source>
</evidence>
<organism evidence="11 12">
    <name type="scientific">Buchnera aphidicola</name>
    <name type="common">Melanaphis sacchari</name>
    <dbReference type="NCBI Taxonomy" id="2173854"/>
    <lineage>
        <taxon>Bacteria</taxon>
        <taxon>Pseudomonadati</taxon>
        <taxon>Pseudomonadota</taxon>
        <taxon>Gammaproteobacteria</taxon>
        <taxon>Enterobacterales</taxon>
        <taxon>Erwiniaceae</taxon>
        <taxon>Buchnera</taxon>
    </lineage>
</organism>
<dbReference type="InterPro" id="IPR011303">
    <property type="entry name" value="RnfD_bac"/>
</dbReference>
<keyword evidence="4 10" id="KW-0288">FMN</keyword>